<dbReference type="InterPro" id="IPR011990">
    <property type="entry name" value="TPR-like_helical_dom_sf"/>
</dbReference>
<name>A0ABU5KHA6_9ACTN</name>
<proteinExistence type="predicted"/>
<protein>
    <submittedName>
        <fullName evidence="2">CHAT domain-containing protein</fullName>
    </submittedName>
</protein>
<dbReference type="SMART" id="SM00028">
    <property type="entry name" value="TPR"/>
    <property type="match status" value="3"/>
</dbReference>
<dbReference type="Gene3D" id="1.25.40.10">
    <property type="entry name" value="Tetratricopeptide repeat domain"/>
    <property type="match status" value="2"/>
</dbReference>
<dbReference type="InterPro" id="IPR024983">
    <property type="entry name" value="CHAT_dom"/>
</dbReference>
<gene>
    <name evidence="2" type="ORF">SFC79_21020</name>
</gene>
<sequence length="864" mass="90066">MVTRVEAEELLRTLFADPAAARATAMADLVPDPDPAVSSVGHQVVGIVLRDLGETDEALAHIREALRLARRVDAEREADVRATLGGSLVHAGRTREGLAQLDLAAAGLGGVPLARVLVRRARVRAYYFAQLEEGAADLRRALALLDGSGDDVWQARALNLVGWTSIGLGDLAAARRAFDRSIQLHEALGQPGAVAVGVHNQGWLAYLQGDLPRAFELYADAHARFEAVGQTNTELVYDRCAAYLAGGLAADALDVVERAIVARPLLAVERADLLLALAGAALEARDHARARSAADEARGLLRAQGRLQPWVTAELLALTARAGSADRPGRLLHRVEVLIDVARGSGAPELPQALVLGAELAARSRSPRAAGLAGRWLDEASRFRNAATATTRALGWLALAQRRDAGRDLGGVLRACERGLTALDEHRASLGSQELRAFSSAHGAELAELGTRTALAAGGARRLLRWSERWRATALTVPSARSDAGTETDIAADLAALRAQHRRLADARASGEPTERLQARATRLEQSVRQRLLHARGSGETGASLDVDELLAALAADDAVLVELVEIRGHLHAVVAGRGRVRRLEVGGAAGATKAVDFALFTLRQAARGRRAQLDVAGARLQQALLGPALGRAGDARVVVSGTSALQGVPWGLLPSLAHRPVTSTPSARLWLSARTAAPADRDRRVMLVGPGLGSGGAEVPAVAAQDPGAEVIDGDAATVAASLAALDGAALAHVAAHGHFREDSPLFSSLTLADGPLLVHDLQQLRQPPHRVVLSACESGVMQPVGDQELLGLAAALLSMGTAGVVSSLAEVDDAATVEVMVALHASLREGGGLGDALLSARRQAAGDPVLAATAASFTVLGT</sequence>
<evidence type="ECO:0000313" key="3">
    <source>
        <dbReference type="Proteomes" id="UP001291999"/>
    </source>
</evidence>
<feature type="domain" description="CHAT" evidence="1">
    <location>
        <begin position="618"/>
        <end position="850"/>
    </location>
</feature>
<organism evidence="2 3">
    <name type="scientific">Nocardioides renjunii</name>
    <dbReference type="NCBI Taxonomy" id="3095075"/>
    <lineage>
        <taxon>Bacteria</taxon>
        <taxon>Bacillati</taxon>
        <taxon>Actinomycetota</taxon>
        <taxon>Actinomycetes</taxon>
        <taxon>Propionibacteriales</taxon>
        <taxon>Nocardioidaceae</taxon>
        <taxon>Nocardioides</taxon>
    </lineage>
</organism>
<dbReference type="RefSeq" id="WP_322425825.1">
    <property type="nucleotide sequence ID" value="NZ_JAXQPW010000012.1"/>
</dbReference>
<dbReference type="Proteomes" id="UP001291999">
    <property type="component" value="Unassembled WGS sequence"/>
</dbReference>
<dbReference type="InterPro" id="IPR019734">
    <property type="entry name" value="TPR_rpt"/>
</dbReference>
<keyword evidence="3" id="KW-1185">Reference proteome</keyword>
<comment type="caution">
    <text evidence="2">The sequence shown here is derived from an EMBL/GenBank/DDBJ whole genome shotgun (WGS) entry which is preliminary data.</text>
</comment>
<dbReference type="EMBL" id="JAXQPW010000012">
    <property type="protein sequence ID" value="MDZ5664271.1"/>
    <property type="molecule type" value="Genomic_DNA"/>
</dbReference>
<reference evidence="2 3" key="1">
    <citation type="submission" date="2023-11" db="EMBL/GenBank/DDBJ databases">
        <title>Novel species in genus Nocardioides.</title>
        <authorList>
            <person name="Zhou H."/>
        </authorList>
    </citation>
    <scope>NUCLEOTIDE SEQUENCE [LARGE SCALE GENOMIC DNA]</scope>
    <source>
        <strain evidence="2 3">S-58</strain>
    </source>
</reference>
<evidence type="ECO:0000313" key="2">
    <source>
        <dbReference type="EMBL" id="MDZ5664271.1"/>
    </source>
</evidence>
<evidence type="ECO:0000259" key="1">
    <source>
        <dbReference type="Pfam" id="PF12770"/>
    </source>
</evidence>
<dbReference type="Pfam" id="PF12770">
    <property type="entry name" value="CHAT"/>
    <property type="match status" value="1"/>
</dbReference>
<dbReference type="SUPFAM" id="SSF48452">
    <property type="entry name" value="TPR-like"/>
    <property type="match status" value="2"/>
</dbReference>
<accession>A0ABU5KHA6</accession>